<evidence type="ECO:0000256" key="3">
    <source>
        <dbReference type="ARBA" id="ARBA00046185"/>
    </source>
</evidence>
<dbReference type="PANTHER" id="PTHR13847:SF287">
    <property type="entry name" value="FAD-DEPENDENT OXIDOREDUCTASE DOMAIN-CONTAINING PROTEIN 1"/>
    <property type="match status" value="1"/>
</dbReference>
<dbReference type="Proteomes" id="UP000823561">
    <property type="component" value="Chromosome 6"/>
</dbReference>
<dbReference type="GO" id="GO:0032981">
    <property type="term" value="P:mitochondrial respiratory chain complex I assembly"/>
    <property type="evidence" value="ECO:0007669"/>
    <property type="project" value="TreeGrafter"/>
</dbReference>
<proteinExistence type="predicted"/>
<reference evidence="5" key="1">
    <citation type="submission" date="2020-10" db="EMBL/GenBank/DDBJ databases">
        <title>Chromosome-scale genome assembly of the Allis shad, Alosa alosa.</title>
        <authorList>
            <person name="Margot Z."/>
            <person name="Christophe K."/>
            <person name="Cabau C."/>
            <person name="Louis A."/>
            <person name="Berthelot C."/>
            <person name="Parey E."/>
            <person name="Roest Crollius H."/>
            <person name="Montfort J."/>
            <person name="Robinson-Rechavi M."/>
            <person name="Bucao C."/>
            <person name="Bouchez O."/>
            <person name="Gislard M."/>
            <person name="Lluch J."/>
            <person name="Milhes M."/>
            <person name="Lampietro C."/>
            <person name="Lopez Roques C."/>
            <person name="Donnadieu C."/>
            <person name="Braasch I."/>
            <person name="Desvignes T."/>
            <person name="Postlethwait J."/>
            <person name="Bobe J."/>
            <person name="Guiguen Y."/>
        </authorList>
    </citation>
    <scope>NUCLEOTIDE SEQUENCE</scope>
    <source>
        <strain evidence="5">M-15738</strain>
        <tissue evidence="5">Blood</tissue>
    </source>
</reference>
<evidence type="ECO:0000256" key="2">
    <source>
        <dbReference type="ARBA" id="ARBA00039785"/>
    </source>
</evidence>
<accession>A0AAV6GZK7</accession>
<dbReference type="InterPro" id="IPR006076">
    <property type="entry name" value="FAD-dep_OxRdtase"/>
</dbReference>
<dbReference type="AlphaFoldDB" id="A0AAV6GZK7"/>
<comment type="function">
    <text evidence="3">Required for the assembly of the mitochondrial membrane respiratory chain NADH dehydrogenase (Complex I). Involved in mid-late stages of complex I assembly.</text>
</comment>
<evidence type="ECO:0000256" key="1">
    <source>
        <dbReference type="ARBA" id="ARBA00023002"/>
    </source>
</evidence>
<feature type="domain" description="FAD dependent oxidoreductase" evidence="4">
    <location>
        <begin position="87"/>
        <end position="273"/>
    </location>
</feature>
<dbReference type="Gene3D" id="3.50.50.60">
    <property type="entry name" value="FAD/NAD(P)-binding domain"/>
    <property type="match status" value="1"/>
</dbReference>
<sequence>MSSWQRLISRRHHFQAVSMQAQMVWSYTRIWSHRTRHVSTGVSTRSDFLKSLELHMKNMRKKAAAALPGSNWSPYEMTPGLPPERVDILIVGGGVVGWSIAYWLKRRTKPRDSLRVLVVEKDPTYAQASTVLSAGGIRQQFSLAENIQLSLASADFLKNINDHLGVLNEDPVDLQFNHSGYLFIASEKGAHVMETNYQTQRHAGAKVKLLSPTQLKVMFPWINTDGVALASYGLENEGWFDPWTLLYAFRRKALSMGVEQCFGEVTGLRNLEKSKGGGVCIMTNSKWCDPRNVTVLSKSCSPHLEHLAIVCRPFYLPREFCRANRSTEDAISNLMHTTFTHLEEGNGNYVRMLFIDFSSAFNTIVPLTLVTKMKALGLNTTLCHWIFDFLTNRSQVVRVGV</sequence>
<dbReference type="Gene3D" id="3.30.9.10">
    <property type="entry name" value="D-Amino Acid Oxidase, subunit A, domain 2"/>
    <property type="match status" value="1"/>
</dbReference>
<gene>
    <name evidence="5" type="ORF">AALO_G00074410</name>
</gene>
<evidence type="ECO:0000259" key="4">
    <source>
        <dbReference type="Pfam" id="PF01266"/>
    </source>
</evidence>
<evidence type="ECO:0000313" key="6">
    <source>
        <dbReference type="Proteomes" id="UP000823561"/>
    </source>
</evidence>
<organism evidence="5 6">
    <name type="scientific">Alosa alosa</name>
    <name type="common">allis shad</name>
    <dbReference type="NCBI Taxonomy" id="278164"/>
    <lineage>
        <taxon>Eukaryota</taxon>
        <taxon>Metazoa</taxon>
        <taxon>Chordata</taxon>
        <taxon>Craniata</taxon>
        <taxon>Vertebrata</taxon>
        <taxon>Euteleostomi</taxon>
        <taxon>Actinopterygii</taxon>
        <taxon>Neopterygii</taxon>
        <taxon>Teleostei</taxon>
        <taxon>Clupei</taxon>
        <taxon>Clupeiformes</taxon>
        <taxon>Clupeoidei</taxon>
        <taxon>Clupeidae</taxon>
        <taxon>Alosa</taxon>
    </lineage>
</organism>
<dbReference type="GO" id="GO:0016491">
    <property type="term" value="F:oxidoreductase activity"/>
    <property type="evidence" value="ECO:0007669"/>
    <property type="project" value="UniProtKB-KW"/>
</dbReference>
<protein>
    <recommendedName>
        <fullName evidence="2">FAD-dependent oxidoreductase domain-containing protein 1</fullName>
    </recommendedName>
</protein>
<dbReference type="SUPFAM" id="SSF51905">
    <property type="entry name" value="FAD/NAD(P)-binding domain"/>
    <property type="match status" value="1"/>
</dbReference>
<dbReference type="InterPro" id="IPR036188">
    <property type="entry name" value="FAD/NAD-bd_sf"/>
</dbReference>
<comment type="caution">
    <text evidence="5">The sequence shown here is derived from an EMBL/GenBank/DDBJ whole genome shotgun (WGS) entry which is preliminary data.</text>
</comment>
<dbReference type="GO" id="GO:0005739">
    <property type="term" value="C:mitochondrion"/>
    <property type="evidence" value="ECO:0007669"/>
    <property type="project" value="GOC"/>
</dbReference>
<evidence type="ECO:0000313" key="5">
    <source>
        <dbReference type="EMBL" id="KAG5279132.1"/>
    </source>
</evidence>
<dbReference type="Pfam" id="PF01266">
    <property type="entry name" value="DAO"/>
    <property type="match status" value="1"/>
</dbReference>
<name>A0AAV6GZK7_9TELE</name>
<keyword evidence="1" id="KW-0560">Oxidoreductase</keyword>
<dbReference type="PANTHER" id="PTHR13847">
    <property type="entry name" value="SARCOSINE DEHYDROGENASE-RELATED"/>
    <property type="match status" value="1"/>
</dbReference>
<dbReference type="EMBL" id="JADWDJ010000006">
    <property type="protein sequence ID" value="KAG5279132.1"/>
    <property type="molecule type" value="Genomic_DNA"/>
</dbReference>
<keyword evidence="6" id="KW-1185">Reference proteome</keyword>